<proteinExistence type="predicted"/>
<accession>A0ABN1YRT2</accession>
<feature type="compositionally biased region" description="Pro residues" evidence="1">
    <location>
        <begin position="426"/>
        <end position="438"/>
    </location>
</feature>
<dbReference type="InterPro" id="IPR002213">
    <property type="entry name" value="UDP_glucos_trans"/>
</dbReference>
<dbReference type="SUPFAM" id="SSF53756">
    <property type="entry name" value="UDP-Glycosyltransferase/glycogen phosphorylase"/>
    <property type="match status" value="1"/>
</dbReference>
<gene>
    <name evidence="3" type="ORF">GCM10009640_11500</name>
</gene>
<feature type="region of interest" description="Disordered" evidence="1">
    <location>
        <begin position="422"/>
        <end position="470"/>
    </location>
</feature>
<dbReference type="EMBL" id="BAAAKK010000003">
    <property type="protein sequence ID" value="GAA1421122.1"/>
    <property type="molecule type" value="Genomic_DNA"/>
</dbReference>
<reference evidence="3 4" key="1">
    <citation type="journal article" date="2019" name="Int. J. Syst. Evol. Microbiol.">
        <title>The Global Catalogue of Microorganisms (GCM) 10K type strain sequencing project: providing services to taxonomists for standard genome sequencing and annotation.</title>
        <authorList>
            <consortium name="The Broad Institute Genomics Platform"/>
            <consortium name="The Broad Institute Genome Sequencing Center for Infectious Disease"/>
            <person name="Wu L."/>
            <person name="Ma J."/>
        </authorList>
    </citation>
    <scope>NUCLEOTIDE SEQUENCE [LARGE SCALE GENOMIC DNA]</scope>
    <source>
        <strain evidence="3 4">JCM 12398</strain>
    </source>
</reference>
<dbReference type="Proteomes" id="UP001501266">
    <property type="component" value="Unassembled WGS sequence"/>
</dbReference>
<evidence type="ECO:0000313" key="4">
    <source>
        <dbReference type="Proteomes" id="UP001501266"/>
    </source>
</evidence>
<dbReference type="InterPro" id="IPR050426">
    <property type="entry name" value="Glycosyltransferase_28"/>
</dbReference>
<organism evidence="3 4">
    <name type="scientific">Agrococcus citreus</name>
    <dbReference type="NCBI Taxonomy" id="84643"/>
    <lineage>
        <taxon>Bacteria</taxon>
        <taxon>Bacillati</taxon>
        <taxon>Actinomycetota</taxon>
        <taxon>Actinomycetes</taxon>
        <taxon>Micrococcales</taxon>
        <taxon>Microbacteriaceae</taxon>
        <taxon>Agrococcus</taxon>
    </lineage>
</organism>
<dbReference type="Gene3D" id="3.40.50.2000">
    <property type="entry name" value="Glycogen Phosphorylase B"/>
    <property type="match status" value="2"/>
</dbReference>
<dbReference type="CDD" id="cd03784">
    <property type="entry name" value="GT1_Gtf-like"/>
    <property type="match status" value="1"/>
</dbReference>
<protein>
    <submittedName>
        <fullName evidence="3">Glycosyltransferase</fullName>
    </submittedName>
</protein>
<keyword evidence="4" id="KW-1185">Reference proteome</keyword>
<dbReference type="Pfam" id="PF06722">
    <property type="entry name" value="EryCIII-like_C"/>
    <property type="match status" value="1"/>
</dbReference>
<evidence type="ECO:0000256" key="1">
    <source>
        <dbReference type="SAM" id="MobiDB-lite"/>
    </source>
</evidence>
<evidence type="ECO:0000259" key="2">
    <source>
        <dbReference type="Pfam" id="PF06722"/>
    </source>
</evidence>
<sequence>MRVAHILVTAMPFAGHVRPMAAVAAALLERGHRVTAYTGAKYTDAFDRLGCATFTWSAAHDFDDAHLADTFPDTGKVGTRGLIANVRDVFIGTARGQVDDIRAAHEATPFDAIVGDVLSVSAGLCAELLDLPWATVSLVPLSMPSRDLPPAIVQTPGRGPLGRARDALLRSLVPVLTAPLDRPYRALRASLGLGAGRRFDTALYSPTLVIATGSPSLEFPRSDLPASVRFVGRLAAPQQPQPTPEWVQPLIDDVRPIVFVTQGTLDTDPDDLLLPTLEGLADAPVWVVGTTVGREVGVQPPENARLVDFIPYSAIVPSAAVGVTNGGWGGVLEMLSLGVPLVVAGGTIDKPQIAARVAWAGAGVDLRTGRPQPAKVRAAVWRVRREPQFKERAVAISAELEQLGGAARAAALIEAELLRWADREPPAPAPQSPPPEQVPPEEEDVIVARARRASPGRRPTVLTRASDRLA</sequence>
<name>A0ABN1YRT2_9MICO</name>
<dbReference type="PANTHER" id="PTHR48050:SF13">
    <property type="entry name" value="STEROL 3-BETA-GLUCOSYLTRANSFERASE UGT80A2"/>
    <property type="match status" value="1"/>
</dbReference>
<evidence type="ECO:0000313" key="3">
    <source>
        <dbReference type="EMBL" id="GAA1421122.1"/>
    </source>
</evidence>
<comment type="caution">
    <text evidence="3">The sequence shown here is derived from an EMBL/GenBank/DDBJ whole genome shotgun (WGS) entry which is preliminary data.</text>
</comment>
<dbReference type="PANTHER" id="PTHR48050">
    <property type="entry name" value="STEROL 3-BETA-GLUCOSYLTRANSFERASE"/>
    <property type="match status" value="1"/>
</dbReference>
<dbReference type="InterPro" id="IPR010610">
    <property type="entry name" value="EryCIII-like_C"/>
</dbReference>
<feature type="domain" description="Erythromycin biosynthesis protein CIII-like C-terminal" evidence="2">
    <location>
        <begin position="300"/>
        <end position="399"/>
    </location>
</feature>